<reference evidence="1 2" key="1">
    <citation type="submission" date="2020-08" db="EMBL/GenBank/DDBJ databases">
        <title>Genomic Encyclopedia of Type Strains, Phase IV (KMG-V): Genome sequencing to study the core and pangenomes of soil and plant-associated prokaryotes.</title>
        <authorList>
            <person name="Whitman W."/>
        </authorList>
    </citation>
    <scope>NUCLEOTIDE SEQUENCE [LARGE SCALE GENOMIC DNA]</scope>
    <source>
        <strain evidence="1 2">MP7CTX6</strain>
    </source>
</reference>
<evidence type="ECO:0000313" key="1">
    <source>
        <dbReference type="EMBL" id="MBB5620757.1"/>
    </source>
</evidence>
<dbReference type="Proteomes" id="UP000537718">
    <property type="component" value="Unassembled WGS sequence"/>
</dbReference>
<accession>A0A7W8YS73</accession>
<evidence type="ECO:0000313" key="2">
    <source>
        <dbReference type="Proteomes" id="UP000537718"/>
    </source>
</evidence>
<organism evidence="1 2">
    <name type="scientific">Pedobacter cryoconitis</name>
    <dbReference type="NCBI Taxonomy" id="188932"/>
    <lineage>
        <taxon>Bacteria</taxon>
        <taxon>Pseudomonadati</taxon>
        <taxon>Bacteroidota</taxon>
        <taxon>Sphingobacteriia</taxon>
        <taxon>Sphingobacteriales</taxon>
        <taxon>Sphingobacteriaceae</taxon>
        <taxon>Pedobacter</taxon>
    </lineage>
</organism>
<comment type="caution">
    <text evidence="1">The sequence shown here is derived from an EMBL/GenBank/DDBJ whole genome shotgun (WGS) entry which is preliminary data.</text>
</comment>
<gene>
    <name evidence="1" type="ORF">HDE69_001810</name>
</gene>
<proteinExistence type="predicted"/>
<protein>
    <submittedName>
        <fullName evidence="1">Uncharacterized protein</fullName>
    </submittedName>
</protein>
<name>A0A7W8YS73_9SPHI</name>
<dbReference type="EMBL" id="JACHCF010000004">
    <property type="protein sequence ID" value="MBB5620757.1"/>
    <property type="molecule type" value="Genomic_DNA"/>
</dbReference>
<dbReference type="AlphaFoldDB" id="A0A7W8YS73"/>
<sequence>MAVIIARKQWILAIVLILLVVILAEWLEYRFHTLSSNFSNKDKAQYELKK</sequence>